<dbReference type="InterPro" id="IPR005791">
    <property type="entry name" value="SecD"/>
</dbReference>
<dbReference type="InterPro" id="IPR022646">
    <property type="entry name" value="SecD/SecF_CS"/>
</dbReference>
<dbReference type="InterPro" id="IPR048634">
    <property type="entry name" value="SecD_SecF_C"/>
</dbReference>
<feature type="domain" description="Protein export membrane protein SecD/SecF C-terminal" evidence="11">
    <location>
        <begin position="647"/>
        <end position="819"/>
    </location>
</feature>
<feature type="domain" description="Protein translocase subunit SecDF P1" evidence="12">
    <location>
        <begin position="77"/>
        <end position="133"/>
    </location>
</feature>
<keyword evidence="5 9" id="KW-0653">Protein transport</keyword>
<dbReference type="GO" id="GO:0065002">
    <property type="term" value="P:intracellular protein transmembrane transport"/>
    <property type="evidence" value="ECO:0007669"/>
    <property type="project" value="UniProtKB-UniRule"/>
</dbReference>
<dbReference type="PANTHER" id="PTHR30081:SF1">
    <property type="entry name" value="PROTEIN TRANSLOCASE SUBUNIT SECD"/>
    <property type="match status" value="1"/>
</dbReference>
<dbReference type="Gene3D" id="3.30.70.3220">
    <property type="match status" value="1"/>
</dbReference>
<feature type="transmembrane region" description="Helical" evidence="9">
    <location>
        <begin position="534"/>
        <end position="552"/>
    </location>
</feature>
<dbReference type="Pfam" id="PF07549">
    <property type="entry name" value="Sec_GG"/>
    <property type="match status" value="2"/>
</dbReference>
<keyword evidence="4 9" id="KW-0812">Transmembrane</keyword>
<sequence>MGKRHLFRTVLIIVTLIAAVFALYPTLRYYGLAGVPSESYRERAIKLGLDLLGGMHLVLEVDTSKLTPEEAKDAGRRAHEVIANRIDQFGVAEPVIQQQGDNRIIVELPGIKDVDRAVNLIGQTALLEFRMLKEAEAFRSLLNRIDERLAARQKAPTDLTGGEDRSHPLTSLLTEYGSDIVTPAENADRVRAILADPEVQDLILAEDGMVLWAAHPDDVQGQKILPIYYVKRRPEMTGEVIADARAQRGQSFTHANQPLVNFRTTAEGTRIFGRVTGANVGRRMAIVLDGKVASAPTIQSKIDRGTGEVTGSRTMEEAQDLAIVLRAGALPAPINIISKQVVGPSLGADSIRMGTRASLVALLVVAIFMVLYYRLSGLVADVALFLNMVFLLAVMAYLQATLTLPGIAGIVLTIGMAVDANILIFERVKEELRAGKTVKAAIEIGYEKAFRTILDSNVTTLITAVALYEFGTGPIRGFAVTLIVGIIASMFTAITVTRAIFDFATDRWRPQQLSIGTTDPFKDANFGFIKVRRLAFVISGALTAVSLLTIAVQGGMKSGIDFQGGTLLEAYFDPAVPVGQVRGALGAVAFQGKTLNLSDSEIKSVENDPKRILIRVASAGGEEGVSDAVKTHLRQTFPNNLGSDWVRQEVNVGPKIGRELMWNATKAVLWSMVGILVYIAFRFEFKFGVGAILALFHDVTMTLGFLSVIGEEMSMAMVAALLTLLGYSNNDTIVVYDRIREGLRSFRRGQKYEEVVNRSINETLNRSIVTHATVLLVVLILLFFGGEVNRSFSLALTFGVLVGIYSSIYIASPIVVEWYLRRNAAAANGKGASREAAVRRA</sequence>
<evidence type="ECO:0000256" key="6">
    <source>
        <dbReference type="ARBA" id="ARBA00022989"/>
    </source>
</evidence>
<dbReference type="GO" id="GO:0043952">
    <property type="term" value="P:protein transport by the Sec complex"/>
    <property type="evidence" value="ECO:0007669"/>
    <property type="project" value="UniProtKB-UniRule"/>
</dbReference>
<dbReference type="InterPro" id="IPR005665">
    <property type="entry name" value="SecF_bac"/>
</dbReference>
<feature type="transmembrane region" description="Helical" evidence="9">
    <location>
        <begin position="406"/>
        <end position="425"/>
    </location>
</feature>
<protein>
    <recommendedName>
        <fullName evidence="9 10">Multifunctional fusion protein</fullName>
    </recommendedName>
    <domain>
        <recommendedName>
            <fullName evidence="9">Protein translocase subunit SecD</fullName>
        </recommendedName>
    </domain>
    <domain>
        <recommendedName>
            <fullName evidence="10">Protein-export membrane protein SecF</fullName>
        </recommendedName>
    </domain>
</protein>
<dbReference type="Proteomes" id="UP000178606">
    <property type="component" value="Unassembled WGS sequence"/>
</dbReference>
<accession>A0A1F6CCE6</accession>
<dbReference type="NCBIfam" id="TIGR00966">
    <property type="entry name" value="transloc_SecF"/>
    <property type="match status" value="1"/>
</dbReference>
<dbReference type="InterPro" id="IPR054384">
    <property type="entry name" value="SecDF_P1_head"/>
</dbReference>
<dbReference type="SUPFAM" id="SSF82866">
    <property type="entry name" value="Multidrug efflux transporter AcrB transmembrane domain"/>
    <property type="match status" value="2"/>
</dbReference>
<dbReference type="Pfam" id="PF21760">
    <property type="entry name" value="SecD_1st"/>
    <property type="match status" value="1"/>
</dbReference>
<dbReference type="PANTHER" id="PTHR30081">
    <property type="entry name" value="PROTEIN-EXPORT MEMBRANE PROTEIN SEC"/>
    <property type="match status" value="1"/>
</dbReference>
<dbReference type="Pfam" id="PF02355">
    <property type="entry name" value="SecD_SecF_C"/>
    <property type="match status" value="2"/>
</dbReference>
<evidence type="ECO:0000256" key="8">
    <source>
        <dbReference type="ARBA" id="ARBA00023136"/>
    </source>
</evidence>
<dbReference type="GO" id="GO:0006605">
    <property type="term" value="P:protein targeting"/>
    <property type="evidence" value="ECO:0007669"/>
    <property type="project" value="UniProtKB-UniRule"/>
</dbReference>
<dbReference type="GO" id="GO:0015450">
    <property type="term" value="F:protein-transporting ATPase activity"/>
    <property type="evidence" value="ECO:0007669"/>
    <property type="project" value="InterPro"/>
</dbReference>
<evidence type="ECO:0000256" key="10">
    <source>
        <dbReference type="HAMAP-Rule" id="MF_01464"/>
    </source>
</evidence>
<keyword evidence="3 9" id="KW-1003">Cell membrane</keyword>
<evidence type="ECO:0000256" key="4">
    <source>
        <dbReference type="ARBA" id="ARBA00022692"/>
    </source>
</evidence>
<feature type="transmembrane region" description="Helical" evidence="9">
    <location>
        <begin position="660"/>
        <end position="681"/>
    </location>
</feature>
<organism evidence="14 15">
    <name type="scientific">Handelsmanbacteria sp. (strain RIFCSPLOWO2_12_FULL_64_10)</name>
    <dbReference type="NCBI Taxonomy" id="1817868"/>
    <lineage>
        <taxon>Bacteria</taxon>
        <taxon>Candidatus Handelsmaniibacteriota</taxon>
    </lineage>
</organism>
<keyword evidence="6 9" id="KW-1133">Transmembrane helix</keyword>
<evidence type="ECO:0000259" key="11">
    <source>
        <dbReference type="Pfam" id="PF02355"/>
    </source>
</evidence>
<dbReference type="Gene3D" id="1.20.1640.10">
    <property type="entry name" value="Multidrug efflux transporter AcrB transmembrane domain"/>
    <property type="match status" value="2"/>
</dbReference>
<dbReference type="InterPro" id="IPR022813">
    <property type="entry name" value="SecD/SecF_arch_bac"/>
</dbReference>
<keyword evidence="2 9" id="KW-0813">Transport</keyword>
<comment type="caution">
    <text evidence="14">The sequence shown here is derived from an EMBL/GenBank/DDBJ whole genome shotgun (WGS) entry which is preliminary data.</text>
</comment>
<evidence type="ECO:0000259" key="13">
    <source>
        <dbReference type="Pfam" id="PF22599"/>
    </source>
</evidence>
<evidence type="ECO:0000256" key="5">
    <source>
        <dbReference type="ARBA" id="ARBA00022927"/>
    </source>
</evidence>
<dbReference type="NCBIfam" id="TIGR00916">
    <property type="entry name" value="2A0604s01"/>
    <property type="match status" value="2"/>
</dbReference>
<feature type="domain" description="Protein export membrane protein SecD/SecF C-terminal" evidence="11">
    <location>
        <begin position="334"/>
        <end position="501"/>
    </location>
</feature>
<evidence type="ECO:0000256" key="1">
    <source>
        <dbReference type="ARBA" id="ARBA00004651"/>
    </source>
</evidence>
<name>A0A1F6CCE6_HANXR</name>
<dbReference type="GO" id="GO:0005886">
    <property type="term" value="C:plasma membrane"/>
    <property type="evidence" value="ECO:0007669"/>
    <property type="project" value="UniProtKB-SubCell"/>
</dbReference>
<evidence type="ECO:0000256" key="3">
    <source>
        <dbReference type="ARBA" id="ARBA00022475"/>
    </source>
</evidence>
<comment type="function">
    <text evidence="9">Part of the Sec protein translocase complex. Interacts with the SecYEG preprotein conducting channel. SecDF uses the proton motive force (PMF) to complete protein translocation after the ATP-dependent function of SecA.</text>
</comment>
<keyword evidence="8 9" id="KW-0472">Membrane</keyword>
<gene>
    <name evidence="9" type="primary">secD</name>
    <name evidence="10" type="synonym">secF</name>
    <name evidence="14" type="ORF">A3F84_03570</name>
</gene>
<feature type="transmembrane region" description="Helical" evidence="9">
    <location>
        <begin position="382"/>
        <end position="400"/>
    </location>
</feature>
<evidence type="ECO:0000259" key="12">
    <source>
        <dbReference type="Pfam" id="PF21760"/>
    </source>
</evidence>
<comment type="similarity">
    <text evidence="9">Belongs to the SecD/SecF family. SecD subfamily.</text>
</comment>
<feature type="transmembrane region" description="Helical" evidence="9">
    <location>
        <begin position="687"/>
        <end position="709"/>
    </location>
</feature>
<proteinExistence type="inferred from homology"/>
<comment type="similarity">
    <text evidence="10">Belongs to the SecD/SecF family. SecF subfamily.</text>
</comment>
<comment type="subunit">
    <text evidence="9">Forms a complex with SecF. Part of the essential Sec protein translocation apparatus which comprises SecA, SecYEG and auxiliary proteins SecDF. Other proteins may also be involved.</text>
</comment>
<comment type="subunit">
    <text evidence="10">Forms a complex with SecD. Part of the essential Sec protein translocation apparatus which comprises SecA, SecYEG and auxiliary proteins SecDF. Other proteins may also be involved.</text>
</comment>
<comment type="caution">
    <text evidence="9">Lacks conserved residue(s) required for the propagation of feature annotation.</text>
</comment>
<dbReference type="Pfam" id="PF22599">
    <property type="entry name" value="SecDF_P1_head"/>
    <property type="match status" value="1"/>
</dbReference>
<reference evidence="14 15" key="1">
    <citation type="journal article" date="2016" name="Nat. Commun.">
        <title>Thousands of microbial genomes shed light on interconnected biogeochemical processes in an aquifer system.</title>
        <authorList>
            <person name="Anantharaman K."/>
            <person name="Brown C.T."/>
            <person name="Hug L.A."/>
            <person name="Sharon I."/>
            <person name="Castelle C.J."/>
            <person name="Probst A.J."/>
            <person name="Thomas B.C."/>
            <person name="Singh A."/>
            <person name="Wilkins M.J."/>
            <person name="Karaoz U."/>
            <person name="Brodie E.L."/>
            <person name="Williams K.H."/>
            <person name="Hubbard S.S."/>
            <person name="Banfield J.F."/>
        </authorList>
    </citation>
    <scope>NUCLEOTIDE SEQUENCE [LARGE SCALE GENOMIC DNA]</scope>
    <source>
        <strain evidence="15">RIFCSPLOWO2_12_FULL_64_10</strain>
    </source>
</reference>
<comment type="subcellular location">
    <subcellularLocation>
        <location evidence="1 9">Cell membrane</location>
        <topology evidence="1 9">Multi-pass membrane protein</topology>
    </subcellularLocation>
</comment>
<evidence type="ECO:0000256" key="7">
    <source>
        <dbReference type="ARBA" id="ARBA00023010"/>
    </source>
</evidence>
<dbReference type="HAMAP" id="MF_01463_B">
    <property type="entry name" value="SecD_B"/>
    <property type="match status" value="1"/>
</dbReference>
<evidence type="ECO:0000256" key="9">
    <source>
        <dbReference type="HAMAP-Rule" id="MF_01463"/>
    </source>
</evidence>
<dbReference type="EMBL" id="MFKF01000283">
    <property type="protein sequence ID" value="OGG46833.1"/>
    <property type="molecule type" value="Genomic_DNA"/>
</dbReference>
<dbReference type="HAMAP" id="MF_01464_B">
    <property type="entry name" value="SecF_B"/>
    <property type="match status" value="1"/>
</dbReference>
<dbReference type="AlphaFoldDB" id="A0A1F6CCE6"/>
<dbReference type="InterPro" id="IPR055344">
    <property type="entry name" value="SecD_SecF_C_bact"/>
</dbReference>
<feature type="transmembrane region" description="Helical" evidence="9">
    <location>
        <begin position="792"/>
        <end position="820"/>
    </location>
</feature>
<dbReference type="NCBIfam" id="NF009583">
    <property type="entry name" value="PRK13024.1-3"/>
    <property type="match status" value="1"/>
</dbReference>
<dbReference type="NCBIfam" id="TIGR01129">
    <property type="entry name" value="secD"/>
    <property type="match status" value="1"/>
</dbReference>
<dbReference type="InterPro" id="IPR022645">
    <property type="entry name" value="SecD/SecF_bac"/>
</dbReference>
<dbReference type="FunFam" id="1.20.1640.10:FF:000004">
    <property type="entry name" value="Protein translocase subunit SecD"/>
    <property type="match status" value="1"/>
</dbReference>
<dbReference type="PRINTS" id="PR01755">
    <property type="entry name" value="SECFTRNLCASE"/>
</dbReference>
<feature type="transmembrane region" description="Helical" evidence="9">
    <location>
        <begin position="478"/>
        <end position="501"/>
    </location>
</feature>
<feature type="transmembrane region" description="Helical" evidence="9">
    <location>
        <begin position="357"/>
        <end position="375"/>
    </location>
</feature>
<feature type="domain" description="SecDF P1 head subdomain" evidence="13">
    <location>
        <begin position="228"/>
        <end position="332"/>
    </location>
</feature>
<evidence type="ECO:0000313" key="15">
    <source>
        <dbReference type="Proteomes" id="UP000178606"/>
    </source>
</evidence>
<dbReference type="InterPro" id="IPR048631">
    <property type="entry name" value="SecD_1st"/>
</dbReference>
<evidence type="ECO:0000313" key="14">
    <source>
        <dbReference type="EMBL" id="OGG46833.1"/>
    </source>
</evidence>
<keyword evidence="7 9" id="KW-0811">Translocation</keyword>
<evidence type="ECO:0000256" key="2">
    <source>
        <dbReference type="ARBA" id="ARBA00022448"/>
    </source>
</evidence>
<dbReference type="Gene3D" id="3.30.1360.200">
    <property type="match status" value="1"/>
</dbReference>
<feature type="transmembrane region" description="Helical" evidence="9">
    <location>
        <begin position="768"/>
        <end position="786"/>
    </location>
</feature>